<proteinExistence type="predicted"/>
<dbReference type="InterPro" id="IPR028994">
    <property type="entry name" value="Integrin_alpha_N"/>
</dbReference>
<dbReference type="SUPFAM" id="SSF69318">
    <property type="entry name" value="Integrin alpha N-terminal domain"/>
    <property type="match status" value="2"/>
</dbReference>
<feature type="domain" description="SbsA Ig-like" evidence="2">
    <location>
        <begin position="808"/>
        <end position="925"/>
    </location>
</feature>
<feature type="non-terminal residue" evidence="4">
    <location>
        <position position="1099"/>
    </location>
</feature>
<reference evidence="4 5" key="1">
    <citation type="submission" date="2023-09" db="EMBL/GenBank/DDBJ databases">
        <authorList>
            <person name="Rey-Velasco X."/>
        </authorList>
    </citation>
    <scope>NUCLEOTIDE SEQUENCE [LARGE SCALE GENOMIC DNA]</scope>
    <source>
        <strain evidence="4 5">F188</strain>
    </source>
</reference>
<dbReference type="Pfam" id="PF13205">
    <property type="entry name" value="Big_5"/>
    <property type="match status" value="1"/>
</dbReference>
<feature type="domain" description="MBG" evidence="3">
    <location>
        <begin position="1014"/>
        <end position="1085"/>
    </location>
</feature>
<dbReference type="Pfam" id="PF13517">
    <property type="entry name" value="FG-GAP_3"/>
    <property type="match status" value="5"/>
</dbReference>
<dbReference type="InterPro" id="IPR041286">
    <property type="entry name" value="MBG_2"/>
</dbReference>
<dbReference type="PANTHER" id="PTHR44103">
    <property type="entry name" value="PROPROTEIN CONVERTASE P"/>
    <property type="match status" value="1"/>
</dbReference>
<dbReference type="InterPro" id="IPR013517">
    <property type="entry name" value="FG-GAP"/>
</dbReference>
<dbReference type="PANTHER" id="PTHR44103:SF1">
    <property type="entry name" value="PROPROTEIN CONVERTASE P"/>
    <property type="match status" value="1"/>
</dbReference>
<accession>A0ABU3E898</accession>
<comment type="caution">
    <text evidence="4">The sequence shown here is derived from an EMBL/GenBank/DDBJ whole genome shotgun (WGS) entry which is preliminary data.</text>
</comment>
<dbReference type="Gene3D" id="2.130.10.130">
    <property type="entry name" value="Integrin alpha, N-terminal"/>
    <property type="match status" value="3"/>
</dbReference>
<evidence type="ECO:0000259" key="2">
    <source>
        <dbReference type="Pfam" id="PF13205"/>
    </source>
</evidence>
<organism evidence="4 5">
    <name type="scientific">Autumnicola patrickiae</name>
    <dbReference type="NCBI Taxonomy" id="3075591"/>
    <lineage>
        <taxon>Bacteria</taxon>
        <taxon>Pseudomonadati</taxon>
        <taxon>Bacteroidota</taxon>
        <taxon>Flavobacteriia</taxon>
        <taxon>Flavobacteriales</taxon>
        <taxon>Flavobacteriaceae</taxon>
        <taxon>Autumnicola</taxon>
    </lineage>
</organism>
<keyword evidence="1" id="KW-0732">Signal</keyword>
<evidence type="ECO:0000313" key="4">
    <source>
        <dbReference type="EMBL" id="MDT0691889.1"/>
    </source>
</evidence>
<keyword evidence="5" id="KW-1185">Reference proteome</keyword>
<evidence type="ECO:0000259" key="3">
    <source>
        <dbReference type="Pfam" id="PF18676"/>
    </source>
</evidence>
<evidence type="ECO:0000313" key="5">
    <source>
        <dbReference type="Proteomes" id="UP001261624"/>
    </source>
</evidence>
<dbReference type="InterPro" id="IPR032812">
    <property type="entry name" value="SbsA_Ig"/>
</dbReference>
<dbReference type="Pfam" id="PF18676">
    <property type="entry name" value="MBG_2"/>
    <property type="match status" value="1"/>
</dbReference>
<gene>
    <name evidence="4" type="ORF">RM549_19010</name>
</gene>
<dbReference type="Proteomes" id="UP001261624">
    <property type="component" value="Unassembled WGS sequence"/>
</dbReference>
<dbReference type="EMBL" id="JAVRHM010000040">
    <property type="protein sequence ID" value="MDT0691889.1"/>
    <property type="molecule type" value="Genomic_DNA"/>
</dbReference>
<protein>
    <submittedName>
        <fullName evidence="4">FG-GAP-like repeat-containing protein</fullName>
    </submittedName>
</protein>
<evidence type="ECO:0000256" key="1">
    <source>
        <dbReference type="ARBA" id="ARBA00022729"/>
    </source>
</evidence>
<sequence length="1099" mass="116653">MKQNYVPKILIFFILCLGGKVAYAQTFEQVLPPPPAPQILSNFEGVQNSSIAFADVDRDGDQDVLITGGSGDMNGGTMDGEGAKAILYLNDGTGNYTEDTGTPFEGVQNGSVAFADIDGDGDQDVLITGGTGGGMDSTMGGGEPIARLYLNDGYGNFQELLNTPFEAVQNSSIAFADVDGDNDQDVLITGMSGDYYNGVTSSQLYLNDGNGNYAKDNNNFFDGVQYGSIAFADVDGDGNQDVLITGIAGSEWQGAPVSKLYKNDGFGNFIEDLNTSFTGVGFSSMAFADVDGDGDQDVLITGRDNSYTGTAKLYKNDGAGNYSEATGAYFDGVQNGSIAFADVDGDGNHDVLITGMDNSYNSIAKLYRNEGLGNYSEDINNSFAGVQYSSISFADIDGDNDKDLLITGAGNSHNPVGKLYVNIGAGNYLEPTGMFFTGVQNSSIAFADIDGDGDRDVLVTGRDDSNKPIAKLYKNNGSGNYWQVTGTPFLGVSNGSIAFTDVDGDGDQDVLITGEDKSYNYIAKLYKNDGSGNFSEVTNTPFTGVQNGYIAFADVDKDGDQDVLITGRWGNSSSNVSAKLYKNDGAGNYSEVTGTPFIGVQQSSIAFADVDKDGDEDVLITGRSSQYSNVIAKLYKNDGSGNFSEIAETPFLGVSQGSIAFADVDGDNDQDLLITGYSYSERKPIAKLYKNDGAGSYIESTEAPFEGVQNSSVAFADVDGDRDQDVLIAGYSYNSNEAIAKLYKNDGIGNYSEVLGLPFPGVQYGSLAFADIDRDNDQDVLITGYDGSDPISIIYRNTSITATPPVVDESGPVVQTFSPAHQNTDVPLQPTLSVTFDEMVELNSSGILTLEGTNGVVQTYDLSVQEDREKFTLSEDKLTLSLNIYENLPANTTLSVGISNSFVKDESGNSNEALDASSNAWTFTTTRLGQTITFTEISAKTYGDPTFTLGDEKTNQNLAITYTAQDPDVVLISVNKATILKAGTTQITATQAGDDDHFAAAPVTQTLTVNKAVITVAADAKSKVYGEEDPEFTYSITSGDLIGDDTFSGDLARETGENAGAYTIEQGTLILSSNYNLTYKTADFTINKAEAIITAEAIQ</sequence>
<dbReference type="RefSeq" id="WP_311687654.1">
    <property type="nucleotide sequence ID" value="NZ_JAVRHM010000040.1"/>
</dbReference>
<name>A0ABU3E898_9FLAO</name>